<gene>
    <name evidence="3" type="ORF">QRO08_11690</name>
</gene>
<feature type="domain" description="Toxin co-regulated pilus biosynthesis protein Q C-terminal" evidence="2">
    <location>
        <begin position="163"/>
        <end position="240"/>
    </location>
</feature>
<dbReference type="Gene3D" id="3.55.50.70">
    <property type="match status" value="1"/>
</dbReference>
<name>A0ABY9AW76_PARCI</name>
<sequence>MNLRACALAAASLALSCAATAAEPMEISQTRSALLASNIAITWKASVDELGQLLADRLGVPYYRICPPEPGKVVVLEQLGSATVSDALRTVNAQLQPSQSLSIAATASGPRVELARTAPQFTQPVRDGQAGCDQQSLQELDARSRAVTSVSLPTTTPTPPAKYVLRAGEPVHAELQRWAEAAGWKLIWYPQVSWEVISASAYSNELEVSEAVEAVVKILRSEGKQIALSVAAANRLMEVTSMDITDRSESDEE</sequence>
<dbReference type="InterPro" id="IPR018927">
    <property type="entry name" value="Pilus_synth_Q_C"/>
</dbReference>
<feature type="chain" id="PRO_5046016191" evidence="1">
    <location>
        <begin position="22"/>
        <end position="253"/>
    </location>
</feature>
<feature type="signal peptide" evidence="1">
    <location>
        <begin position="1"/>
        <end position="21"/>
    </location>
</feature>
<protein>
    <submittedName>
        <fullName evidence="3">Toxin co-regulated pilus biosynthesis Q family protein</fullName>
    </submittedName>
</protein>
<dbReference type="RefSeq" id="WP_011795816.1">
    <property type="nucleotide sequence ID" value="NZ_CP023687.1"/>
</dbReference>
<evidence type="ECO:0000256" key="1">
    <source>
        <dbReference type="SAM" id="SignalP"/>
    </source>
</evidence>
<proteinExistence type="predicted"/>
<dbReference type="Proteomes" id="UP001242732">
    <property type="component" value="Chromosome"/>
</dbReference>
<organism evidence="3 4">
    <name type="scientific">Paracidovorax citrulli</name>
    <name type="common">Acidovorax citrulli</name>
    <dbReference type="NCBI Taxonomy" id="80869"/>
    <lineage>
        <taxon>Bacteria</taxon>
        <taxon>Pseudomonadati</taxon>
        <taxon>Pseudomonadota</taxon>
        <taxon>Betaproteobacteria</taxon>
        <taxon>Burkholderiales</taxon>
        <taxon>Comamonadaceae</taxon>
        <taxon>Paracidovorax</taxon>
    </lineage>
</organism>
<evidence type="ECO:0000313" key="3">
    <source>
        <dbReference type="EMBL" id="WIY51186.1"/>
    </source>
</evidence>
<keyword evidence="1" id="KW-0732">Signal</keyword>
<evidence type="ECO:0000313" key="4">
    <source>
        <dbReference type="Proteomes" id="UP001242732"/>
    </source>
</evidence>
<dbReference type="EMBL" id="CP127363">
    <property type="protein sequence ID" value="WIY51186.1"/>
    <property type="molecule type" value="Genomic_DNA"/>
</dbReference>
<dbReference type="Pfam" id="PF10671">
    <property type="entry name" value="TcpQ"/>
    <property type="match status" value="1"/>
</dbReference>
<dbReference type="PROSITE" id="PS51257">
    <property type="entry name" value="PROKAR_LIPOPROTEIN"/>
    <property type="match status" value="1"/>
</dbReference>
<keyword evidence="4" id="KW-1185">Reference proteome</keyword>
<evidence type="ECO:0000259" key="2">
    <source>
        <dbReference type="Pfam" id="PF10671"/>
    </source>
</evidence>
<accession>A0ABY9AW76</accession>
<reference evidence="3 4" key="1">
    <citation type="submission" date="2023-06" db="EMBL/GenBank/DDBJ databases">
        <authorList>
            <person name="Ham H."/>
            <person name="Park D.S."/>
        </authorList>
    </citation>
    <scope>NUCLEOTIDE SEQUENCE [LARGE SCALE GENOMIC DNA]</scope>
    <source>
        <strain evidence="3 4">KACC 17005</strain>
    </source>
</reference>